<dbReference type="SUPFAM" id="SSF54189">
    <property type="entry name" value="Ribosomal proteins S24e, L23 and L15e"/>
    <property type="match status" value="1"/>
</dbReference>
<comment type="function">
    <text evidence="4">One of the early assembly proteins it binds 23S rRNA. One of the proteins that surrounds the polypeptide exit tunnel on the outside of the ribosome. Forms the main docking site for trigger factor binding to the ribosome.</text>
</comment>
<keyword evidence="4" id="KW-0699">rRNA-binding</keyword>
<dbReference type="EMBL" id="PFAM01000009">
    <property type="protein sequence ID" value="PIT96249.1"/>
    <property type="molecule type" value="Genomic_DNA"/>
</dbReference>
<dbReference type="InterPro" id="IPR012678">
    <property type="entry name" value="Ribosomal_uL23/eL15/eS24_sf"/>
</dbReference>
<keyword evidence="2 4" id="KW-0689">Ribosomal protein</keyword>
<evidence type="ECO:0000256" key="2">
    <source>
        <dbReference type="ARBA" id="ARBA00022980"/>
    </source>
</evidence>
<keyword evidence="4" id="KW-0694">RNA-binding</keyword>
<dbReference type="GO" id="GO:0003735">
    <property type="term" value="F:structural constituent of ribosome"/>
    <property type="evidence" value="ECO:0007669"/>
    <property type="project" value="InterPro"/>
</dbReference>
<protein>
    <recommendedName>
        <fullName evidence="4">Large ribosomal subunit protein uL23</fullName>
    </recommendedName>
</protein>
<dbReference type="Gene3D" id="3.30.70.330">
    <property type="match status" value="1"/>
</dbReference>
<reference evidence="6" key="1">
    <citation type="submission" date="2017-09" db="EMBL/GenBank/DDBJ databases">
        <title>Depth-based differentiation of microbial function through sediment-hosted aquifers and enrichment of novel symbionts in the deep terrestrial subsurface.</title>
        <authorList>
            <person name="Probst A.J."/>
            <person name="Ladd B."/>
            <person name="Jarett J.K."/>
            <person name="Geller-Mcgrath D.E."/>
            <person name="Sieber C.M.K."/>
            <person name="Emerson J.B."/>
            <person name="Anantharaman K."/>
            <person name="Thomas B.C."/>
            <person name="Malmstrom R."/>
            <person name="Stieglmeier M."/>
            <person name="Klingl A."/>
            <person name="Woyke T."/>
            <person name="Ryan C.M."/>
            <person name="Banfield J.F."/>
        </authorList>
    </citation>
    <scope>NUCLEOTIDE SEQUENCE [LARGE SCALE GENOMIC DNA]</scope>
</reference>
<dbReference type="InterPro" id="IPR012677">
    <property type="entry name" value="Nucleotide-bd_a/b_plait_sf"/>
</dbReference>
<comment type="subunit">
    <text evidence="4">Part of the 50S ribosomal subunit. Contacts protein L29, and trigger factor when it is bound to the ribosome.</text>
</comment>
<evidence type="ECO:0000256" key="1">
    <source>
        <dbReference type="ARBA" id="ARBA00006700"/>
    </source>
</evidence>
<keyword evidence="3 4" id="KW-0687">Ribonucleoprotein</keyword>
<evidence type="ECO:0000256" key="4">
    <source>
        <dbReference type="HAMAP-Rule" id="MF_01369"/>
    </source>
</evidence>
<name>A0A2M6WTY2_9BACT</name>
<gene>
    <name evidence="4" type="primary">rplW</name>
    <name evidence="5" type="ORF">COT94_01545</name>
</gene>
<accession>A0A2M6WTY2</accession>
<dbReference type="Proteomes" id="UP000228533">
    <property type="component" value="Unassembled WGS sequence"/>
</dbReference>
<organism evidence="5 6">
    <name type="scientific">Candidatus Falkowbacteria bacterium CG10_big_fil_rev_8_21_14_0_10_37_14</name>
    <dbReference type="NCBI Taxonomy" id="1974561"/>
    <lineage>
        <taxon>Bacteria</taxon>
        <taxon>Candidatus Falkowiibacteriota</taxon>
    </lineage>
</organism>
<dbReference type="InterPro" id="IPR013025">
    <property type="entry name" value="Ribosomal_uL23-like"/>
</dbReference>
<dbReference type="GO" id="GO:0019843">
    <property type="term" value="F:rRNA binding"/>
    <property type="evidence" value="ECO:0007669"/>
    <property type="project" value="UniProtKB-UniRule"/>
</dbReference>
<comment type="similarity">
    <text evidence="1 4">Belongs to the universal ribosomal protein uL23 family.</text>
</comment>
<comment type="caution">
    <text evidence="5">The sequence shown here is derived from an EMBL/GenBank/DDBJ whole genome shotgun (WGS) entry which is preliminary data.</text>
</comment>
<dbReference type="AlphaFoldDB" id="A0A2M6WTY2"/>
<evidence type="ECO:0000313" key="6">
    <source>
        <dbReference type="Proteomes" id="UP000228533"/>
    </source>
</evidence>
<dbReference type="GO" id="GO:1990904">
    <property type="term" value="C:ribonucleoprotein complex"/>
    <property type="evidence" value="ECO:0007669"/>
    <property type="project" value="UniProtKB-KW"/>
</dbReference>
<evidence type="ECO:0000313" key="5">
    <source>
        <dbReference type="EMBL" id="PIT96249.1"/>
    </source>
</evidence>
<sequence length="100" mass="11144">MHPSRVASANRILVRPMVTEKGTALNGLGKYLFTVDIKTNKVEVAKAVETLYGVKPTSVNIINMEGKFKNYGHRQGQRKDWKKAIVTLPKGKTIDVYEGV</sequence>
<dbReference type="HAMAP" id="MF_01369_B">
    <property type="entry name" value="Ribosomal_uL23_B"/>
    <property type="match status" value="1"/>
</dbReference>
<dbReference type="Pfam" id="PF00276">
    <property type="entry name" value="Ribosomal_L23"/>
    <property type="match status" value="1"/>
</dbReference>
<dbReference type="GO" id="GO:0005840">
    <property type="term" value="C:ribosome"/>
    <property type="evidence" value="ECO:0007669"/>
    <property type="project" value="UniProtKB-KW"/>
</dbReference>
<proteinExistence type="inferred from homology"/>
<dbReference type="NCBIfam" id="NF004363">
    <property type="entry name" value="PRK05738.2-4"/>
    <property type="match status" value="1"/>
</dbReference>
<dbReference type="GO" id="GO:0006412">
    <property type="term" value="P:translation"/>
    <property type="evidence" value="ECO:0007669"/>
    <property type="project" value="UniProtKB-UniRule"/>
</dbReference>
<evidence type="ECO:0000256" key="3">
    <source>
        <dbReference type="ARBA" id="ARBA00023274"/>
    </source>
</evidence>